<sequence>MMKSLLLAATLALASVAAIGGSAPAFAADTGGGRGGNGAGGTGDPGGNGGSGGSDGILRLGEPGNIPGGPGAAHRHPRPRPLPHLAARHVGDACPDRFVYERFGATYIYRCRDVIVDD</sequence>
<keyword evidence="2" id="KW-0732">Signal</keyword>
<dbReference type="EMBL" id="LJYW01000001">
    <property type="protein sequence ID" value="KPL52380.1"/>
    <property type="molecule type" value="Genomic_DNA"/>
</dbReference>
<keyword evidence="4" id="KW-1185">Reference proteome</keyword>
<evidence type="ECO:0000256" key="1">
    <source>
        <dbReference type="SAM" id="MobiDB-lite"/>
    </source>
</evidence>
<dbReference type="Proteomes" id="UP000048984">
    <property type="component" value="Unassembled WGS sequence"/>
</dbReference>
<feature type="region of interest" description="Disordered" evidence="1">
    <location>
        <begin position="27"/>
        <end position="86"/>
    </location>
</feature>
<name>A0A0P6W044_9HYPH</name>
<feature type="compositionally biased region" description="Gly residues" evidence="1">
    <location>
        <begin position="30"/>
        <end position="55"/>
    </location>
</feature>
<reference evidence="3 4" key="2">
    <citation type="submission" date="2015-10" db="EMBL/GenBank/DDBJ databases">
        <title>Draft Genome Sequence of Prosthecomicrobium hirschii ATCC 27832.</title>
        <authorList>
            <person name="Daniel J."/>
            <person name="Givan S.A."/>
            <person name="Brun Y.V."/>
            <person name="Brown P.J."/>
        </authorList>
    </citation>
    <scope>NUCLEOTIDE SEQUENCE [LARGE SCALE GENOMIC DNA]</scope>
    <source>
        <strain evidence="3 4">16</strain>
    </source>
</reference>
<proteinExistence type="predicted"/>
<dbReference type="AlphaFoldDB" id="A0A0P6W044"/>
<reference evidence="3 4" key="1">
    <citation type="submission" date="2015-09" db="EMBL/GenBank/DDBJ databases">
        <authorList>
            <person name="Jackson K.R."/>
            <person name="Lunt B.L."/>
            <person name="Fisher J.N.B."/>
            <person name="Gardner A.V."/>
            <person name="Bailey M.E."/>
            <person name="Deus L.M."/>
            <person name="Earl A.S."/>
            <person name="Gibby P.D."/>
            <person name="Hartmann K.A."/>
            <person name="Liu J.E."/>
            <person name="Manci A.M."/>
            <person name="Nielsen D.A."/>
            <person name="Solomon M.B."/>
            <person name="Breakwell D.P."/>
            <person name="Burnett S.H."/>
            <person name="Grose J.H."/>
        </authorList>
    </citation>
    <scope>NUCLEOTIDE SEQUENCE [LARGE SCALE GENOMIC DNA]</scope>
    <source>
        <strain evidence="3 4">16</strain>
    </source>
</reference>
<protein>
    <recommendedName>
        <fullName evidence="5">Lectin-like protein BA14k</fullName>
    </recommendedName>
</protein>
<gene>
    <name evidence="3" type="ORF">ABB55_09175</name>
</gene>
<comment type="caution">
    <text evidence="3">The sequence shown here is derived from an EMBL/GenBank/DDBJ whole genome shotgun (WGS) entry which is preliminary data.</text>
</comment>
<evidence type="ECO:0000256" key="2">
    <source>
        <dbReference type="SAM" id="SignalP"/>
    </source>
</evidence>
<evidence type="ECO:0000313" key="3">
    <source>
        <dbReference type="EMBL" id="KPL52380.1"/>
    </source>
</evidence>
<feature type="chain" id="PRO_5006131967" description="Lectin-like protein BA14k" evidence="2">
    <location>
        <begin position="28"/>
        <end position="118"/>
    </location>
</feature>
<feature type="signal peptide" evidence="2">
    <location>
        <begin position="1"/>
        <end position="27"/>
    </location>
</feature>
<organism evidence="3 4">
    <name type="scientific">Prosthecodimorpha hirschii</name>
    <dbReference type="NCBI Taxonomy" id="665126"/>
    <lineage>
        <taxon>Bacteria</taxon>
        <taxon>Pseudomonadati</taxon>
        <taxon>Pseudomonadota</taxon>
        <taxon>Alphaproteobacteria</taxon>
        <taxon>Hyphomicrobiales</taxon>
        <taxon>Ancalomicrobiaceae</taxon>
        <taxon>Prosthecodimorpha</taxon>
    </lineage>
</organism>
<evidence type="ECO:0000313" key="4">
    <source>
        <dbReference type="Proteomes" id="UP000048984"/>
    </source>
</evidence>
<accession>A0A0P6W044</accession>
<evidence type="ECO:0008006" key="5">
    <source>
        <dbReference type="Google" id="ProtNLM"/>
    </source>
</evidence>
<dbReference type="RefSeq" id="WP_054358543.1">
    <property type="nucleotide sequence ID" value="NZ_LJYW01000001.1"/>
</dbReference>